<gene>
    <name evidence="1" type="ORF">EV420DRAFT_1645549</name>
</gene>
<reference evidence="1" key="1">
    <citation type="submission" date="2023-06" db="EMBL/GenBank/DDBJ databases">
        <authorList>
            <consortium name="Lawrence Berkeley National Laboratory"/>
            <person name="Ahrendt S."/>
            <person name="Sahu N."/>
            <person name="Indic B."/>
            <person name="Wong-Bajracharya J."/>
            <person name="Merenyi Z."/>
            <person name="Ke H.-M."/>
            <person name="Monk M."/>
            <person name="Kocsube S."/>
            <person name="Drula E."/>
            <person name="Lipzen A."/>
            <person name="Balint B."/>
            <person name="Henrissat B."/>
            <person name="Andreopoulos B."/>
            <person name="Martin F.M."/>
            <person name="Harder C.B."/>
            <person name="Rigling D."/>
            <person name="Ford K.L."/>
            <person name="Foster G.D."/>
            <person name="Pangilinan J."/>
            <person name="Papanicolaou A."/>
            <person name="Barry K."/>
            <person name="LaButti K."/>
            <person name="Viragh M."/>
            <person name="Koriabine M."/>
            <person name="Yan M."/>
            <person name="Riley R."/>
            <person name="Champramary S."/>
            <person name="Plett K.L."/>
            <person name="Tsai I.J."/>
            <person name="Slot J."/>
            <person name="Sipos G."/>
            <person name="Plett J."/>
            <person name="Nagy L.G."/>
            <person name="Grigoriev I.V."/>
        </authorList>
    </citation>
    <scope>NUCLEOTIDE SEQUENCE</scope>
    <source>
        <strain evidence="1">CCBAS 213</strain>
    </source>
</reference>
<proteinExistence type="predicted"/>
<evidence type="ECO:0000313" key="1">
    <source>
        <dbReference type="EMBL" id="KAK0453020.1"/>
    </source>
</evidence>
<organism evidence="1 2">
    <name type="scientific">Armillaria tabescens</name>
    <name type="common">Ringless honey mushroom</name>
    <name type="synonym">Agaricus tabescens</name>
    <dbReference type="NCBI Taxonomy" id="1929756"/>
    <lineage>
        <taxon>Eukaryota</taxon>
        <taxon>Fungi</taxon>
        <taxon>Dikarya</taxon>
        <taxon>Basidiomycota</taxon>
        <taxon>Agaricomycotina</taxon>
        <taxon>Agaricomycetes</taxon>
        <taxon>Agaricomycetidae</taxon>
        <taxon>Agaricales</taxon>
        <taxon>Marasmiineae</taxon>
        <taxon>Physalacriaceae</taxon>
        <taxon>Desarmillaria</taxon>
    </lineage>
</organism>
<comment type="caution">
    <text evidence="1">The sequence shown here is derived from an EMBL/GenBank/DDBJ whole genome shotgun (WGS) entry which is preliminary data.</text>
</comment>
<name>A0AA39N0T8_ARMTA</name>
<dbReference type="GeneID" id="85361339"/>
<keyword evidence="2" id="KW-1185">Reference proteome</keyword>
<dbReference type="Proteomes" id="UP001175211">
    <property type="component" value="Unassembled WGS sequence"/>
</dbReference>
<dbReference type="EMBL" id="JAUEPS010000029">
    <property type="protein sequence ID" value="KAK0453020.1"/>
    <property type="molecule type" value="Genomic_DNA"/>
</dbReference>
<sequence>MSLQQPHLPHPMHQQAPMLYLVIPFPTSRMLPANRGRHKRPAPKEVVILCGAEKEHGPPQWLNDSFEGMHDESLGPSWLSLLEKWRELELGIWEDSALMGKLPTKLHPHALALWLDGARSFEAGPIISDSSVYMAEIGGLVEPDQSNLETFDRWTTETRLFETNNNYLQGRTAGPCHQWSLDCTGMVIYAESRIFGLEW</sequence>
<protein>
    <submittedName>
        <fullName evidence="1">Uncharacterized protein</fullName>
    </submittedName>
</protein>
<dbReference type="AlphaFoldDB" id="A0AA39N0T8"/>
<dbReference type="RefSeq" id="XP_060328356.1">
    <property type="nucleotide sequence ID" value="XM_060477791.1"/>
</dbReference>
<accession>A0AA39N0T8</accession>
<evidence type="ECO:0000313" key="2">
    <source>
        <dbReference type="Proteomes" id="UP001175211"/>
    </source>
</evidence>